<organism evidence="5 6">
    <name type="scientific">Chionoecetes opilio</name>
    <name type="common">Atlantic snow crab</name>
    <name type="synonym">Cancer opilio</name>
    <dbReference type="NCBI Taxonomy" id="41210"/>
    <lineage>
        <taxon>Eukaryota</taxon>
        <taxon>Metazoa</taxon>
        <taxon>Ecdysozoa</taxon>
        <taxon>Arthropoda</taxon>
        <taxon>Crustacea</taxon>
        <taxon>Multicrustacea</taxon>
        <taxon>Malacostraca</taxon>
        <taxon>Eumalacostraca</taxon>
        <taxon>Eucarida</taxon>
        <taxon>Decapoda</taxon>
        <taxon>Pleocyemata</taxon>
        <taxon>Brachyura</taxon>
        <taxon>Eubrachyura</taxon>
        <taxon>Majoidea</taxon>
        <taxon>Majidae</taxon>
        <taxon>Chionoecetes</taxon>
    </lineage>
</organism>
<dbReference type="InterPro" id="IPR011989">
    <property type="entry name" value="ARM-like"/>
</dbReference>
<comment type="caution">
    <text evidence="5">The sequence shown here is derived from an EMBL/GenBank/DDBJ whole genome shotgun (WGS) entry which is preliminary data.</text>
</comment>
<evidence type="ECO:0000256" key="2">
    <source>
        <dbReference type="ARBA" id="ARBA00022490"/>
    </source>
</evidence>
<dbReference type="InterPro" id="IPR016024">
    <property type="entry name" value="ARM-type_fold"/>
</dbReference>
<dbReference type="GO" id="GO:0005634">
    <property type="term" value="C:nucleus"/>
    <property type="evidence" value="ECO:0007669"/>
    <property type="project" value="TreeGrafter"/>
</dbReference>
<evidence type="ECO:0000313" key="6">
    <source>
        <dbReference type="Proteomes" id="UP000770661"/>
    </source>
</evidence>
<dbReference type="GO" id="GO:0006974">
    <property type="term" value="P:DNA damage response"/>
    <property type="evidence" value="ECO:0007669"/>
    <property type="project" value="InterPro"/>
</dbReference>
<comment type="subcellular location">
    <subcellularLocation>
        <location evidence="1">Cytoplasm</location>
    </subcellularLocation>
</comment>
<feature type="region of interest" description="Disordered" evidence="4">
    <location>
        <begin position="441"/>
        <end position="485"/>
    </location>
</feature>
<dbReference type="InterPro" id="IPR038904">
    <property type="entry name" value="BRAT1"/>
</dbReference>
<evidence type="ECO:0000256" key="1">
    <source>
        <dbReference type="ARBA" id="ARBA00004496"/>
    </source>
</evidence>
<keyword evidence="2" id="KW-0963">Cytoplasm</keyword>
<sequence length="562" mass="62047">MVVETRSSDSTKDEIKAEAAKLERQLVTSFCKDTQETIRVAVTCTTAITSVADHLNPACAVTVFQGLTFMLCSQACPSSPIRHHVGLQRTVIDSLRVLVEKFNIDWRKCYASVCLMGKLCDMALIPGLSSQVKVCALKCMNSCINGFIPPVMSMLVNSGHQEYNSVEQMGQVLALYLADVEWEVRDSALEVLITCMKLAKEKYPHFVDWLLRHRLNTAIITAMGDVEGYVRASAFTVLASIISIDKDRWSPTCSSLPAKNHGSQEHKLENDQCLNNRKVWSKLEEENLPHRAVSAMLSEDEAAVRKAALTLVQELFLAGKFSEAEVGGLVVVAVQHCAEDPDDEVRRAALEFIRTHVLWSLSKNGMVDGEFPSITFSKGKIIKLDAEEVKSRVVSVLTWVCECGYLCVLLASRRDLVTSVAARAREVFCFLSDLVTRYHITQEDDGSGGPRSQAGTARDQGEGQQPSVPCEPCKEETEENQEKSVVGHFDQIDKTIQEILHSSTLDNVATIKRHPKSALISSSVSPRKLVLTPRHHAPALPRPAPHLTPAGLHRALSAKLHQ</sequence>
<evidence type="ECO:0000256" key="3">
    <source>
        <dbReference type="ARBA" id="ARBA00061308"/>
    </source>
</evidence>
<name>A0A8J4YAN2_CHIOP</name>
<protein>
    <submittedName>
        <fullName evidence="5">Uncharacterized protein</fullName>
    </submittedName>
</protein>
<dbReference type="EMBL" id="JACEEZ010016946">
    <property type="protein sequence ID" value="KAG0717890.1"/>
    <property type="molecule type" value="Genomic_DNA"/>
</dbReference>
<keyword evidence="6" id="KW-1185">Reference proteome</keyword>
<dbReference type="Gene3D" id="1.25.10.10">
    <property type="entry name" value="Leucine-rich Repeat Variant"/>
    <property type="match status" value="1"/>
</dbReference>
<evidence type="ECO:0000256" key="4">
    <source>
        <dbReference type="SAM" id="MobiDB-lite"/>
    </source>
</evidence>
<gene>
    <name evidence="5" type="ORF">GWK47_053536</name>
</gene>
<dbReference type="OrthoDB" id="6342121at2759"/>
<dbReference type="AlphaFoldDB" id="A0A8J4YAN2"/>
<dbReference type="GO" id="GO:0005737">
    <property type="term" value="C:cytoplasm"/>
    <property type="evidence" value="ECO:0007669"/>
    <property type="project" value="UniProtKB-SubCell"/>
</dbReference>
<dbReference type="PANTHER" id="PTHR21331:SF2">
    <property type="entry name" value="BRCA1-ASSOCIATED ATM ACTIVATOR 1"/>
    <property type="match status" value="1"/>
</dbReference>
<dbReference type="Proteomes" id="UP000770661">
    <property type="component" value="Unassembled WGS sequence"/>
</dbReference>
<evidence type="ECO:0000313" key="5">
    <source>
        <dbReference type="EMBL" id="KAG0717890.1"/>
    </source>
</evidence>
<proteinExistence type="inferred from homology"/>
<dbReference type="GO" id="GO:0008283">
    <property type="term" value="P:cell population proliferation"/>
    <property type="evidence" value="ECO:0007669"/>
    <property type="project" value="InterPro"/>
</dbReference>
<comment type="similarity">
    <text evidence="3">Belongs to the BRAT1 family.</text>
</comment>
<dbReference type="PANTHER" id="PTHR21331">
    <property type="entry name" value="BRCA1-ASSOCIATED ATM ACTIVATOR 1"/>
    <property type="match status" value="1"/>
</dbReference>
<accession>A0A8J4YAN2</accession>
<reference evidence="5" key="1">
    <citation type="submission" date="2020-07" db="EMBL/GenBank/DDBJ databases">
        <title>The High-quality genome of the commercially important snow crab, Chionoecetes opilio.</title>
        <authorList>
            <person name="Jeong J.-H."/>
            <person name="Ryu S."/>
        </authorList>
    </citation>
    <scope>NUCLEOTIDE SEQUENCE</scope>
    <source>
        <strain evidence="5">MADBK_172401_WGS</strain>
        <tissue evidence="5">Digestive gland</tissue>
    </source>
</reference>
<dbReference type="SUPFAM" id="SSF48371">
    <property type="entry name" value="ARM repeat"/>
    <property type="match status" value="1"/>
</dbReference>